<dbReference type="EMBL" id="CP117522">
    <property type="protein sequence ID" value="WNE94631.1"/>
    <property type="molecule type" value="Genomic_DNA"/>
</dbReference>
<sequence>MRCMRSGRRASGRSQTLFAVTRCLPFLVLATVLGIELSPAHVVYTGPLLSPAPALAAVTMGPVGTGGVAGLAGVVSAITATHNHAWGSQQVYANLLALLVVAVASVATSAVRVRRDRELTRVRRIAEVSQNVVLRPLPARLGAVNTASVYLAAERGARIGGDLYEAMCTRYGVRLIVGDVRGKGLAAVRSAAAVVGAFREAVHYETDLAEVMRRCAAALAREYELLDRSQLRDARELEEQFVTVVLAQVPDESMVQLINRGHPPPLMMRRREVRALGPVRPLPPLGLEEFLTPPPIGVETFPFLPGDRLLLHTDGVIEARNRRDEFFPLARTMATLDGTTPAEYLDRLRQALVRHAGGRLADDAAMVLVERAADGTAPPARVDHVGMD</sequence>
<protein>
    <submittedName>
        <fullName evidence="4">PP2C family protein-serine/threonine phosphatase</fullName>
    </submittedName>
</protein>
<feature type="domain" description="PPM-type phosphatase" evidence="3">
    <location>
        <begin position="144"/>
        <end position="371"/>
    </location>
</feature>
<dbReference type="InterPro" id="IPR036457">
    <property type="entry name" value="PPM-type-like_dom_sf"/>
</dbReference>
<reference evidence="4 5" key="1">
    <citation type="submission" date="2023-02" db="EMBL/GenBank/DDBJ databases">
        <title>Streptomyces sp. SCA4-21 with antifungal activity against Fusarium oxysporum f. sp. cubense, Streptomyces sp. SCA2-17 with antifungal activity against Fusarium oxysporum f. sp. cubense.</title>
        <authorList>
            <person name="Qi D."/>
        </authorList>
    </citation>
    <scope>NUCLEOTIDE SEQUENCE [LARGE SCALE GENOMIC DNA]</scope>
    <source>
        <strain evidence="4 5">SCA4-21</strain>
    </source>
</reference>
<dbReference type="PANTHER" id="PTHR43156:SF2">
    <property type="entry name" value="STAGE II SPORULATION PROTEIN E"/>
    <property type="match status" value="1"/>
</dbReference>
<dbReference type="RefSeq" id="WP_311034077.1">
    <property type="nucleotide sequence ID" value="NZ_CP117522.1"/>
</dbReference>
<keyword evidence="2" id="KW-0472">Membrane</keyword>
<dbReference type="InterPro" id="IPR001932">
    <property type="entry name" value="PPM-type_phosphatase-like_dom"/>
</dbReference>
<feature type="transmembrane region" description="Helical" evidence="2">
    <location>
        <begin position="91"/>
        <end position="113"/>
    </location>
</feature>
<gene>
    <name evidence="4" type="ORF">PS467_04400</name>
</gene>
<accession>A0ABY9UQV6</accession>
<dbReference type="InterPro" id="IPR052016">
    <property type="entry name" value="Bact_Sigma-Reg"/>
</dbReference>
<dbReference type="SUPFAM" id="SSF81606">
    <property type="entry name" value="PP2C-like"/>
    <property type="match status" value="1"/>
</dbReference>
<dbReference type="Pfam" id="PF07228">
    <property type="entry name" value="SpoIIE"/>
    <property type="match status" value="1"/>
</dbReference>
<dbReference type="PANTHER" id="PTHR43156">
    <property type="entry name" value="STAGE II SPORULATION PROTEIN E-RELATED"/>
    <property type="match status" value="1"/>
</dbReference>
<evidence type="ECO:0000259" key="3">
    <source>
        <dbReference type="SMART" id="SM00331"/>
    </source>
</evidence>
<proteinExistence type="predicted"/>
<evidence type="ECO:0000256" key="2">
    <source>
        <dbReference type="SAM" id="Phobius"/>
    </source>
</evidence>
<keyword evidence="2" id="KW-0812">Transmembrane</keyword>
<keyword evidence="2" id="KW-1133">Transmembrane helix</keyword>
<dbReference type="Proteomes" id="UP001305606">
    <property type="component" value="Chromosome"/>
</dbReference>
<evidence type="ECO:0000313" key="4">
    <source>
        <dbReference type="EMBL" id="WNE94631.1"/>
    </source>
</evidence>
<dbReference type="Gene3D" id="3.60.40.10">
    <property type="entry name" value="PPM-type phosphatase domain"/>
    <property type="match status" value="1"/>
</dbReference>
<keyword evidence="1" id="KW-0378">Hydrolase</keyword>
<evidence type="ECO:0000313" key="5">
    <source>
        <dbReference type="Proteomes" id="UP001305606"/>
    </source>
</evidence>
<organism evidence="4 5">
    <name type="scientific">Streptomyces luomodiensis</name>
    <dbReference type="NCBI Taxonomy" id="3026192"/>
    <lineage>
        <taxon>Bacteria</taxon>
        <taxon>Bacillati</taxon>
        <taxon>Actinomycetota</taxon>
        <taxon>Actinomycetes</taxon>
        <taxon>Kitasatosporales</taxon>
        <taxon>Streptomycetaceae</taxon>
        <taxon>Streptomyces</taxon>
    </lineage>
</organism>
<dbReference type="SMART" id="SM00331">
    <property type="entry name" value="PP2C_SIG"/>
    <property type="match status" value="1"/>
</dbReference>
<evidence type="ECO:0000256" key="1">
    <source>
        <dbReference type="ARBA" id="ARBA00022801"/>
    </source>
</evidence>
<keyword evidence="5" id="KW-1185">Reference proteome</keyword>
<name>A0ABY9UQV6_9ACTN</name>